<proteinExistence type="predicted"/>
<dbReference type="AlphaFoldDB" id="A0A8T0PY84"/>
<keyword evidence="3" id="KW-1185">Reference proteome</keyword>
<protein>
    <submittedName>
        <fullName evidence="2">Uncharacterized protein</fullName>
    </submittedName>
</protein>
<evidence type="ECO:0000256" key="1">
    <source>
        <dbReference type="SAM" id="MobiDB-lite"/>
    </source>
</evidence>
<evidence type="ECO:0000313" key="2">
    <source>
        <dbReference type="EMBL" id="KAG2565339.1"/>
    </source>
</evidence>
<dbReference type="Proteomes" id="UP000823388">
    <property type="component" value="Chromosome 7N"/>
</dbReference>
<gene>
    <name evidence="2" type="ORF">PVAP13_7NG058417</name>
</gene>
<comment type="caution">
    <text evidence="2">The sequence shown here is derived from an EMBL/GenBank/DDBJ whole genome shotgun (WGS) entry which is preliminary data.</text>
</comment>
<sequence>MVRWARSWRARRPRVRRPRGACSGRRGRTRREAHLLAVELRLRAFRNWDQNTIPVPTPIAAAHQPGQERGGEQAEKSVQIRQVTDAHRLFNEMPPFCFSVKMMVLLSLESDCTEAWESLLKVMMDVLGA</sequence>
<accession>A0A8T0PY84</accession>
<evidence type="ECO:0000313" key="3">
    <source>
        <dbReference type="Proteomes" id="UP000823388"/>
    </source>
</evidence>
<reference evidence="2" key="1">
    <citation type="submission" date="2020-05" db="EMBL/GenBank/DDBJ databases">
        <title>WGS assembly of Panicum virgatum.</title>
        <authorList>
            <person name="Lovell J.T."/>
            <person name="Jenkins J."/>
            <person name="Shu S."/>
            <person name="Juenger T.E."/>
            <person name="Schmutz J."/>
        </authorList>
    </citation>
    <scope>NUCLEOTIDE SEQUENCE</scope>
    <source>
        <strain evidence="2">AP13</strain>
    </source>
</reference>
<feature type="region of interest" description="Disordered" evidence="1">
    <location>
        <begin position="56"/>
        <end position="78"/>
    </location>
</feature>
<organism evidence="2 3">
    <name type="scientific">Panicum virgatum</name>
    <name type="common">Blackwell switchgrass</name>
    <dbReference type="NCBI Taxonomy" id="38727"/>
    <lineage>
        <taxon>Eukaryota</taxon>
        <taxon>Viridiplantae</taxon>
        <taxon>Streptophyta</taxon>
        <taxon>Embryophyta</taxon>
        <taxon>Tracheophyta</taxon>
        <taxon>Spermatophyta</taxon>
        <taxon>Magnoliopsida</taxon>
        <taxon>Liliopsida</taxon>
        <taxon>Poales</taxon>
        <taxon>Poaceae</taxon>
        <taxon>PACMAD clade</taxon>
        <taxon>Panicoideae</taxon>
        <taxon>Panicodae</taxon>
        <taxon>Paniceae</taxon>
        <taxon>Panicinae</taxon>
        <taxon>Panicum</taxon>
        <taxon>Panicum sect. Hiantes</taxon>
    </lineage>
</organism>
<name>A0A8T0PY84_PANVG</name>
<dbReference type="EMBL" id="CM029050">
    <property type="protein sequence ID" value="KAG2565339.1"/>
    <property type="molecule type" value="Genomic_DNA"/>
</dbReference>